<dbReference type="Proteomes" id="UP001292094">
    <property type="component" value="Unassembled WGS sequence"/>
</dbReference>
<evidence type="ECO:0000313" key="2">
    <source>
        <dbReference type="Proteomes" id="UP001292094"/>
    </source>
</evidence>
<accession>A0AAE1NPH1</accession>
<organism evidence="1 2">
    <name type="scientific">Petrolisthes manimaculis</name>
    <dbReference type="NCBI Taxonomy" id="1843537"/>
    <lineage>
        <taxon>Eukaryota</taxon>
        <taxon>Metazoa</taxon>
        <taxon>Ecdysozoa</taxon>
        <taxon>Arthropoda</taxon>
        <taxon>Crustacea</taxon>
        <taxon>Multicrustacea</taxon>
        <taxon>Malacostraca</taxon>
        <taxon>Eumalacostraca</taxon>
        <taxon>Eucarida</taxon>
        <taxon>Decapoda</taxon>
        <taxon>Pleocyemata</taxon>
        <taxon>Anomura</taxon>
        <taxon>Galatheoidea</taxon>
        <taxon>Porcellanidae</taxon>
        <taxon>Petrolisthes</taxon>
    </lineage>
</organism>
<reference evidence="1" key="1">
    <citation type="submission" date="2023-11" db="EMBL/GenBank/DDBJ databases">
        <title>Genome assemblies of two species of porcelain crab, Petrolisthes cinctipes and Petrolisthes manimaculis (Anomura: Porcellanidae).</title>
        <authorList>
            <person name="Angst P."/>
        </authorList>
    </citation>
    <scope>NUCLEOTIDE SEQUENCE</scope>
    <source>
        <strain evidence="1">PB745_02</strain>
        <tissue evidence="1">Gill</tissue>
    </source>
</reference>
<gene>
    <name evidence="1" type="ORF">Pmani_033419</name>
</gene>
<keyword evidence="2" id="KW-1185">Reference proteome</keyword>
<sequence length="155" mass="16836">MSDAGEITHTPLKDSTHLNTLPTMRELCRPGCLRSRMGAWMVMKSLESSDEITITTITTFCSRNTSLLLVAGHDNLNSSRSPGWYVGVEVLVVASWKCWLWPRGSVGCGLVEVLVVASWKCWLWPRGSVGCGLDCDVGFGDDGGGESRQCASTHS</sequence>
<evidence type="ECO:0000313" key="1">
    <source>
        <dbReference type="EMBL" id="KAK4293919.1"/>
    </source>
</evidence>
<dbReference type="AlphaFoldDB" id="A0AAE1NPH1"/>
<proteinExistence type="predicted"/>
<dbReference type="EMBL" id="JAWZYT010004411">
    <property type="protein sequence ID" value="KAK4293919.1"/>
    <property type="molecule type" value="Genomic_DNA"/>
</dbReference>
<protein>
    <submittedName>
        <fullName evidence="1">Uncharacterized protein</fullName>
    </submittedName>
</protein>
<name>A0AAE1NPH1_9EUCA</name>
<comment type="caution">
    <text evidence="1">The sequence shown here is derived from an EMBL/GenBank/DDBJ whole genome shotgun (WGS) entry which is preliminary data.</text>
</comment>